<dbReference type="Proteomes" id="UP000230423">
    <property type="component" value="Unassembled WGS sequence"/>
</dbReference>
<dbReference type="PANTHER" id="PTHR23079:SF57">
    <property type="entry name" value="RNA-DIRECTED RNA POLYMERASE"/>
    <property type="match status" value="1"/>
</dbReference>
<dbReference type="EC" id="2.7.7.48" evidence="1"/>
<dbReference type="GO" id="GO:0030422">
    <property type="term" value="P:siRNA processing"/>
    <property type="evidence" value="ECO:0007669"/>
    <property type="project" value="TreeGrafter"/>
</dbReference>
<dbReference type="PANTHER" id="PTHR23079">
    <property type="entry name" value="RNA-DEPENDENT RNA POLYMERASE"/>
    <property type="match status" value="1"/>
</dbReference>
<comment type="catalytic activity">
    <reaction evidence="1">
        <text>RNA(n) + a ribonucleoside 5'-triphosphate = RNA(n+1) + diphosphate</text>
        <dbReference type="Rhea" id="RHEA:21248"/>
        <dbReference type="Rhea" id="RHEA-COMP:14527"/>
        <dbReference type="Rhea" id="RHEA-COMP:17342"/>
        <dbReference type="ChEBI" id="CHEBI:33019"/>
        <dbReference type="ChEBI" id="CHEBI:61557"/>
        <dbReference type="ChEBI" id="CHEBI:140395"/>
        <dbReference type="EC" id="2.7.7.48"/>
    </reaction>
</comment>
<keyword evidence="1" id="KW-0548">Nucleotidyltransferase</keyword>
<feature type="domain" description="RDRP core" evidence="2">
    <location>
        <begin position="3"/>
        <end position="104"/>
    </location>
</feature>
<keyword evidence="4" id="KW-1185">Reference proteome</keyword>
<dbReference type="EMBL" id="KZ350676">
    <property type="protein sequence ID" value="PIO63645.1"/>
    <property type="molecule type" value="Genomic_DNA"/>
</dbReference>
<proteinExistence type="inferred from homology"/>
<dbReference type="OrthoDB" id="6513042at2759"/>
<gene>
    <name evidence="3" type="ORF">TELCIR_14749</name>
</gene>
<dbReference type="InterPro" id="IPR057596">
    <property type="entry name" value="RDRP_core"/>
</dbReference>
<dbReference type="AlphaFoldDB" id="A0A2G9U0A5"/>
<organism evidence="3 4">
    <name type="scientific">Teladorsagia circumcincta</name>
    <name type="common">Brown stomach worm</name>
    <name type="synonym">Ostertagia circumcincta</name>
    <dbReference type="NCBI Taxonomy" id="45464"/>
    <lineage>
        <taxon>Eukaryota</taxon>
        <taxon>Metazoa</taxon>
        <taxon>Ecdysozoa</taxon>
        <taxon>Nematoda</taxon>
        <taxon>Chromadorea</taxon>
        <taxon>Rhabditida</taxon>
        <taxon>Rhabditina</taxon>
        <taxon>Rhabditomorpha</taxon>
        <taxon>Strongyloidea</taxon>
        <taxon>Trichostrongylidae</taxon>
        <taxon>Teladorsagia</taxon>
    </lineage>
</organism>
<comment type="similarity">
    <text evidence="1">Belongs to the RdRP family.</text>
</comment>
<evidence type="ECO:0000259" key="2">
    <source>
        <dbReference type="Pfam" id="PF05183"/>
    </source>
</evidence>
<keyword evidence="1" id="KW-0808">Transferase</keyword>
<keyword evidence="1" id="KW-0696">RNA-directed RNA polymerase</keyword>
<dbReference type="InterPro" id="IPR007855">
    <property type="entry name" value="RDRP"/>
</dbReference>
<dbReference type="Pfam" id="PF05183">
    <property type="entry name" value="RdRP"/>
    <property type="match status" value="1"/>
</dbReference>
<evidence type="ECO:0000313" key="3">
    <source>
        <dbReference type="EMBL" id="PIO63645.1"/>
    </source>
</evidence>
<sequence length="113" mass="12683">MRKQQIQIPFNKGRTMLGVVDETGQLQYGQVFVQYTENLNLKTPPPNAARKILTGKVLLTKNPCIVAGDVRVFEAVDIPDLRHLSDVIVFPIHGPRPHPDEMAGILLHFWGTD</sequence>
<accession>A0A2G9U0A5</accession>
<keyword evidence="1" id="KW-0694">RNA-binding</keyword>
<dbReference type="GO" id="GO:0031380">
    <property type="term" value="C:nuclear RNA-directed RNA polymerase complex"/>
    <property type="evidence" value="ECO:0007669"/>
    <property type="project" value="TreeGrafter"/>
</dbReference>
<evidence type="ECO:0000256" key="1">
    <source>
        <dbReference type="RuleBase" id="RU363098"/>
    </source>
</evidence>
<dbReference type="GO" id="GO:0003968">
    <property type="term" value="F:RNA-directed RNA polymerase activity"/>
    <property type="evidence" value="ECO:0007669"/>
    <property type="project" value="UniProtKB-KW"/>
</dbReference>
<evidence type="ECO:0000313" key="4">
    <source>
        <dbReference type="Proteomes" id="UP000230423"/>
    </source>
</evidence>
<name>A0A2G9U0A5_TELCI</name>
<dbReference type="GO" id="GO:0003723">
    <property type="term" value="F:RNA binding"/>
    <property type="evidence" value="ECO:0007669"/>
    <property type="project" value="UniProtKB-KW"/>
</dbReference>
<protein>
    <recommendedName>
        <fullName evidence="1">RNA-dependent RNA polymerase</fullName>
        <ecNumber evidence="1">2.7.7.48</ecNumber>
    </recommendedName>
</protein>
<reference evidence="3 4" key="1">
    <citation type="submission" date="2015-09" db="EMBL/GenBank/DDBJ databases">
        <title>Draft genome of the parasitic nematode Teladorsagia circumcincta isolate WARC Sus (inbred).</title>
        <authorList>
            <person name="Mitreva M."/>
        </authorList>
    </citation>
    <scope>NUCLEOTIDE SEQUENCE [LARGE SCALE GENOMIC DNA]</scope>
    <source>
        <strain evidence="3 4">S</strain>
    </source>
</reference>